<dbReference type="Pfam" id="PF00501">
    <property type="entry name" value="AMP-binding"/>
    <property type="match status" value="1"/>
</dbReference>
<reference evidence="6" key="1">
    <citation type="journal article" date="2019" name="Int. J. Syst. Evol. Microbiol.">
        <title>The Global Catalogue of Microorganisms (GCM) 10K type strain sequencing project: providing services to taxonomists for standard genome sequencing and annotation.</title>
        <authorList>
            <consortium name="The Broad Institute Genomics Platform"/>
            <consortium name="The Broad Institute Genome Sequencing Center for Infectious Disease"/>
            <person name="Wu L."/>
            <person name="Ma J."/>
        </authorList>
    </citation>
    <scope>NUCLEOTIDE SEQUENCE [LARGE SCALE GENOMIC DNA]</scope>
    <source>
        <strain evidence="6">CCUG 62974</strain>
    </source>
</reference>
<dbReference type="Gene3D" id="1.10.1200.10">
    <property type="entry name" value="ACP-like"/>
    <property type="match status" value="1"/>
</dbReference>
<proteinExistence type="predicted"/>
<dbReference type="SUPFAM" id="SSF47336">
    <property type="entry name" value="ACP-like"/>
    <property type="match status" value="1"/>
</dbReference>
<keyword evidence="1" id="KW-0596">Phosphopantetheine</keyword>
<keyword evidence="6" id="KW-1185">Reference proteome</keyword>
<dbReference type="PANTHER" id="PTHR45527">
    <property type="entry name" value="NONRIBOSOMAL PEPTIDE SYNTHETASE"/>
    <property type="match status" value="1"/>
</dbReference>
<evidence type="ECO:0000259" key="4">
    <source>
        <dbReference type="PROSITE" id="PS50075"/>
    </source>
</evidence>
<sequence>MRDHPEQVAVLSRESELTYSELSRVTAGIGAALRARGASRDKPIAVYAEPSVSGIAAIVGAVLAGFAYLPVCPSLPRTRVAAQLETAGVEYVIVCGKTLAPLGLHDVVELAVDAGTAEFSGEPGHGAGNVGESLIDPEDPVSVIFTSGSTGTPKGAVVPHRALANRIVWGQQEYPLSPGDRILQHTRYIYDFSAWEIFAALGNGATLVTGPFRHYPDFGELIGVVDEFGVTVAHFVPSVLSGFVKYTGTSLPDSLRLLFSGGESLNRSLAEQVAEMSSAILFNQYGPTETCVDSTFHRYSPTGSGQGLSVPIGEAIAATRTYVLDECLDPATSGELYVGGAGVAHGYIGRAALTAERFLPDPWGESGARMYRTGDLVTRVDSVGLVFVGRIDRQVNVRGVRVELAEVETAMAACPGVSRAVATMTTGDRPHLVAVAEPAHRSVVDGEEVRTFVRGVLPAAFVPDRIFVKDQLPRLATGKIDMAAAARLATELDQVREAEARASVAEEPADGLLAAVLAIWQRFFDAQTIPADADFFDIGGHSLLAVEVVSAVNEELDADIDLAEFFELPTPRSMENLVKGTSRWRSTAH</sequence>
<keyword evidence="3" id="KW-0472">Membrane</keyword>
<name>A0ABW3DKN7_9ACTN</name>
<dbReference type="PROSITE" id="PS00012">
    <property type="entry name" value="PHOSPHOPANTETHEINE"/>
    <property type="match status" value="1"/>
</dbReference>
<dbReference type="InterPro" id="IPR045851">
    <property type="entry name" value="AMP-bd_C_sf"/>
</dbReference>
<keyword evidence="2" id="KW-0597">Phosphoprotein</keyword>
<dbReference type="Pfam" id="PF13193">
    <property type="entry name" value="AMP-binding_C"/>
    <property type="match status" value="1"/>
</dbReference>
<comment type="caution">
    <text evidence="5">The sequence shown here is derived from an EMBL/GenBank/DDBJ whole genome shotgun (WGS) entry which is preliminary data.</text>
</comment>
<dbReference type="Pfam" id="PF00550">
    <property type="entry name" value="PP-binding"/>
    <property type="match status" value="1"/>
</dbReference>
<evidence type="ECO:0000313" key="6">
    <source>
        <dbReference type="Proteomes" id="UP001597024"/>
    </source>
</evidence>
<dbReference type="EMBL" id="JBHTHX010000025">
    <property type="protein sequence ID" value="MFD0883311.1"/>
    <property type="molecule type" value="Genomic_DNA"/>
</dbReference>
<dbReference type="InterPro" id="IPR020806">
    <property type="entry name" value="PKS_PP-bd"/>
</dbReference>
<dbReference type="InterPro" id="IPR036736">
    <property type="entry name" value="ACP-like_sf"/>
</dbReference>
<dbReference type="InterPro" id="IPR042099">
    <property type="entry name" value="ANL_N_sf"/>
</dbReference>
<dbReference type="InterPro" id="IPR009081">
    <property type="entry name" value="PP-bd_ACP"/>
</dbReference>
<dbReference type="PANTHER" id="PTHR45527:SF1">
    <property type="entry name" value="FATTY ACID SYNTHASE"/>
    <property type="match status" value="1"/>
</dbReference>
<dbReference type="PROSITE" id="PS50075">
    <property type="entry name" value="CARRIER"/>
    <property type="match status" value="1"/>
</dbReference>
<dbReference type="PROSITE" id="PS00455">
    <property type="entry name" value="AMP_BINDING"/>
    <property type="match status" value="1"/>
</dbReference>
<organism evidence="5 6">
    <name type="scientific">Streptosporangium algeriense</name>
    <dbReference type="NCBI Taxonomy" id="1682748"/>
    <lineage>
        <taxon>Bacteria</taxon>
        <taxon>Bacillati</taxon>
        <taxon>Actinomycetota</taxon>
        <taxon>Actinomycetes</taxon>
        <taxon>Streptosporangiales</taxon>
        <taxon>Streptosporangiaceae</taxon>
        <taxon>Streptosporangium</taxon>
    </lineage>
</organism>
<gene>
    <name evidence="5" type="ORF">ACFQ08_01890</name>
</gene>
<dbReference type="SUPFAM" id="SSF56801">
    <property type="entry name" value="Acetyl-CoA synthetase-like"/>
    <property type="match status" value="1"/>
</dbReference>
<evidence type="ECO:0000256" key="1">
    <source>
        <dbReference type="ARBA" id="ARBA00022450"/>
    </source>
</evidence>
<evidence type="ECO:0000256" key="2">
    <source>
        <dbReference type="ARBA" id="ARBA00022553"/>
    </source>
</evidence>
<dbReference type="CDD" id="cd05930">
    <property type="entry name" value="A_NRPS"/>
    <property type="match status" value="1"/>
</dbReference>
<dbReference type="InterPro" id="IPR006162">
    <property type="entry name" value="Ppantetheine_attach_site"/>
</dbReference>
<dbReference type="InterPro" id="IPR010071">
    <property type="entry name" value="AA_adenyl_dom"/>
</dbReference>
<protein>
    <submittedName>
        <fullName evidence="5">Non-ribosomal peptide synthetase</fullName>
    </submittedName>
</protein>
<feature type="transmembrane region" description="Helical" evidence="3">
    <location>
        <begin position="44"/>
        <end position="69"/>
    </location>
</feature>
<dbReference type="InterPro" id="IPR020845">
    <property type="entry name" value="AMP-binding_CS"/>
</dbReference>
<dbReference type="NCBIfam" id="TIGR01733">
    <property type="entry name" value="AA-adenyl-dom"/>
    <property type="match status" value="1"/>
</dbReference>
<evidence type="ECO:0000256" key="3">
    <source>
        <dbReference type="SAM" id="Phobius"/>
    </source>
</evidence>
<dbReference type="SMART" id="SM00823">
    <property type="entry name" value="PKS_PP"/>
    <property type="match status" value="1"/>
</dbReference>
<keyword evidence="3" id="KW-1133">Transmembrane helix</keyword>
<feature type="domain" description="Carrier" evidence="4">
    <location>
        <begin position="507"/>
        <end position="582"/>
    </location>
</feature>
<dbReference type="Gene3D" id="3.30.300.30">
    <property type="match status" value="1"/>
</dbReference>
<evidence type="ECO:0000313" key="5">
    <source>
        <dbReference type="EMBL" id="MFD0883311.1"/>
    </source>
</evidence>
<accession>A0ABW3DKN7</accession>
<dbReference type="Gene3D" id="3.40.50.12780">
    <property type="entry name" value="N-terminal domain of ligase-like"/>
    <property type="match status" value="1"/>
</dbReference>
<keyword evidence="3" id="KW-0812">Transmembrane</keyword>
<dbReference type="Proteomes" id="UP001597024">
    <property type="component" value="Unassembled WGS sequence"/>
</dbReference>
<dbReference type="InterPro" id="IPR025110">
    <property type="entry name" value="AMP-bd_C"/>
</dbReference>
<dbReference type="InterPro" id="IPR000873">
    <property type="entry name" value="AMP-dep_synth/lig_dom"/>
</dbReference>